<dbReference type="Proteomes" id="UP001278766">
    <property type="component" value="Unassembled WGS sequence"/>
</dbReference>
<evidence type="ECO:0000313" key="2">
    <source>
        <dbReference type="EMBL" id="KAK3292579.1"/>
    </source>
</evidence>
<protein>
    <recommendedName>
        <fullName evidence="1">Starter acyltransferase (SAT) domain-containing protein</fullName>
    </recommendedName>
</protein>
<dbReference type="Pfam" id="PF16073">
    <property type="entry name" value="SAT"/>
    <property type="match status" value="1"/>
</dbReference>
<feature type="domain" description="Starter acyltransferase (SAT)" evidence="1">
    <location>
        <begin position="87"/>
        <end position="174"/>
    </location>
</feature>
<gene>
    <name evidence="2" type="ORF">B0H64DRAFT_231946</name>
</gene>
<proteinExistence type="predicted"/>
<evidence type="ECO:0000259" key="1">
    <source>
        <dbReference type="Pfam" id="PF16073"/>
    </source>
</evidence>
<dbReference type="AlphaFoldDB" id="A0AAE0LPW8"/>
<evidence type="ECO:0000313" key="3">
    <source>
        <dbReference type="Proteomes" id="UP001278766"/>
    </source>
</evidence>
<reference evidence="2" key="2">
    <citation type="submission" date="2023-06" db="EMBL/GenBank/DDBJ databases">
        <authorList>
            <consortium name="Lawrence Berkeley National Laboratory"/>
            <person name="Haridas S."/>
            <person name="Hensen N."/>
            <person name="Bonometti L."/>
            <person name="Westerberg I."/>
            <person name="Brannstrom I.O."/>
            <person name="Guillou S."/>
            <person name="Cros-Aarteil S."/>
            <person name="Calhoun S."/>
            <person name="Kuo A."/>
            <person name="Mondo S."/>
            <person name="Pangilinan J."/>
            <person name="Riley R."/>
            <person name="Labutti K."/>
            <person name="Andreopoulos B."/>
            <person name="Lipzen A."/>
            <person name="Chen C."/>
            <person name="Yanf M."/>
            <person name="Daum C."/>
            <person name="Ng V."/>
            <person name="Clum A."/>
            <person name="Steindorff A."/>
            <person name="Ohm R."/>
            <person name="Martin F."/>
            <person name="Silar P."/>
            <person name="Natvig D."/>
            <person name="Lalanne C."/>
            <person name="Gautier V."/>
            <person name="Ament-Velasquez S.L."/>
            <person name="Kruys A."/>
            <person name="Hutchinson M.I."/>
            <person name="Powell A.J."/>
            <person name="Barry K."/>
            <person name="Miller A.N."/>
            <person name="Grigoriev I.V."/>
            <person name="Debuchy R."/>
            <person name="Gladieux P."/>
            <person name="Thoren M.H."/>
            <person name="Johannesson H."/>
        </authorList>
    </citation>
    <scope>NUCLEOTIDE SEQUENCE</scope>
    <source>
        <strain evidence="2">CBS 168.71</strain>
    </source>
</reference>
<dbReference type="RefSeq" id="XP_062656093.1">
    <property type="nucleotide sequence ID" value="XM_062799731.1"/>
</dbReference>
<keyword evidence="3" id="KW-1185">Reference proteome</keyword>
<comment type="caution">
    <text evidence="2">The sequence shown here is derived from an EMBL/GenBank/DDBJ whole genome shotgun (WGS) entry which is preliminary data.</text>
</comment>
<dbReference type="GeneID" id="87836679"/>
<dbReference type="InterPro" id="IPR032088">
    <property type="entry name" value="SAT"/>
</dbReference>
<name>A0AAE0LPW8_9PEZI</name>
<dbReference type="EMBL" id="JAUEPN010000007">
    <property type="protein sequence ID" value="KAK3292579.1"/>
    <property type="molecule type" value="Genomic_DNA"/>
</dbReference>
<reference evidence="2" key="1">
    <citation type="journal article" date="2023" name="Mol. Phylogenet. Evol.">
        <title>Genome-scale phylogeny and comparative genomics of the fungal order Sordariales.</title>
        <authorList>
            <person name="Hensen N."/>
            <person name="Bonometti L."/>
            <person name="Westerberg I."/>
            <person name="Brannstrom I.O."/>
            <person name="Guillou S."/>
            <person name="Cros-Aarteil S."/>
            <person name="Calhoun S."/>
            <person name="Haridas S."/>
            <person name="Kuo A."/>
            <person name="Mondo S."/>
            <person name="Pangilinan J."/>
            <person name="Riley R."/>
            <person name="LaButti K."/>
            <person name="Andreopoulos B."/>
            <person name="Lipzen A."/>
            <person name="Chen C."/>
            <person name="Yan M."/>
            <person name="Daum C."/>
            <person name="Ng V."/>
            <person name="Clum A."/>
            <person name="Steindorff A."/>
            <person name="Ohm R.A."/>
            <person name="Martin F."/>
            <person name="Silar P."/>
            <person name="Natvig D.O."/>
            <person name="Lalanne C."/>
            <person name="Gautier V."/>
            <person name="Ament-Velasquez S.L."/>
            <person name="Kruys A."/>
            <person name="Hutchinson M.I."/>
            <person name="Powell A.J."/>
            <person name="Barry K."/>
            <person name="Miller A.N."/>
            <person name="Grigoriev I.V."/>
            <person name="Debuchy R."/>
            <person name="Gladieux P."/>
            <person name="Hiltunen Thoren M."/>
            <person name="Johannesson H."/>
        </authorList>
    </citation>
    <scope>NUCLEOTIDE SEQUENCE</scope>
    <source>
        <strain evidence="2">CBS 168.71</strain>
    </source>
</reference>
<organism evidence="2 3">
    <name type="scientific">Chaetomium fimeti</name>
    <dbReference type="NCBI Taxonomy" id="1854472"/>
    <lineage>
        <taxon>Eukaryota</taxon>
        <taxon>Fungi</taxon>
        <taxon>Dikarya</taxon>
        <taxon>Ascomycota</taxon>
        <taxon>Pezizomycotina</taxon>
        <taxon>Sordariomycetes</taxon>
        <taxon>Sordariomycetidae</taxon>
        <taxon>Sordariales</taxon>
        <taxon>Chaetomiaceae</taxon>
        <taxon>Chaetomium</taxon>
    </lineage>
</organism>
<accession>A0AAE0LPW8</accession>
<sequence length="175" mass="18941">MLPILNFTLEHAAASRSAMDLVEYLITRVFLLLLPLAHLLAKALSPFRPKPLAVSPPPSHPCVPLPTAAATSTSNMSNMTGLSQFMVFGDQAVPYASELRRFVAKREDYTLANLLSQSHHALRAEIARLTYSQRAQFPASSTLVELLNAHASSTTPNCALDSALACLHQIASFVS</sequence>